<dbReference type="Proteomes" id="UP000275256">
    <property type="component" value="Unassembled WGS sequence"/>
</dbReference>
<feature type="domain" description="PKD" evidence="6">
    <location>
        <begin position="1023"/>
        <end position="1105"/>
    </location>
</feature>
<dbReference type="RefSeq" id="WP_121902184.1">
    <property type="nucleotide sequence ID" value="NZ_REFW01000004.1"/>
</dbReference>
<name>A0A3M0GLG8_9ACTN</name>
<evidence type="ECO:0000259" key="6">
    <source>
        <dbReference type="PROSITE" id="PS50093"/>
    </source>
</evidence>
<dbReference type="SUPFAM" id="SSF49265">
    <property type="entry name" value="Fibronectin type III"/>
    <property type="match status" value="1"/>
</dbReference>
<dbReference type="SMART" id="SM00282">
    <property type="entry name" value="LamG"/>
    <property type="match status" value="2"/>
</dbReference>
<dbReference type="InterPro" id="IPR001791">
    <property type="entry name" value="Laminin_G"/>
</dbReference>
<dbReference type="InterPro" id="IPR013320">
    <property type="entry name" value="ConA-like_dom_sf"/>
</dbReference>
<feature type="region of interest" description="Disordered" evidence="4">
    <location>
        <begin position="800"/>
        <end position="825"/>
    </location>
</feature>
<organism evidence="7 8">
    <name type="scientific">Tessaracoccus antarcticus</name>
    <dbReference type="NCBI Taxonomy" id="2479848"/>
    <lineage>
        <taxon>Bacteria</taxon>
        <taxon>Bacillati</taxon>
        <taxon>Actinomycetota</taxon>
        <taxon>Actinomycetes</taxon>
        <taxon>Propionibacteriales</taxon>
        <taxon>Propionibacteriaceae</taxon>
        <taxon>Tessaracoccus</taxon>
    </lineage>
</organism>
<keyword evidence="8" id="KW-1185">Reference proteome</keyword>
<feature type="domain" description="PKD" evidence="6">
    <location>
        <begin position="1187"/>
        <end position="1275"/>
    </location>
</feature>
<evidence type="ECO:0000313" key="7">
    <source>
        <dbReference type="EMBL" id="RMB58146.1"/>
    </source>
</evidence>
<dbReference type="Gene3D" id="2.60.120.200">
    <property type="match status" value="2"/>
</dbReference>
<accession>A0A3M0GLG8</accession>
<dbReference type="SUPFAM" id="SSF49899">
    <property type="entry name" value="Concanavalin A-like lectins/glucanases"/>
    <property type="match status" value="2"/>
</dbReference>
<dbReference type="InterPro" id="IPR045219">
    <property type="entry name" value="PKAT"/>
</dbReference>
<dbReference type="OrthoDB" id="9802683at2"/>
<dbReference type="Pfam" id="PF13385">
    <property type="entry name" value="Laminin_G_3"/>
    <property type="match status" value="2"/>
</dbReference>
<feature type="signal peptide" evidence="5">
    <location>
        <begin position="1"/>
        <end position="23"/>
    </location>
</feature>
<dbReference type="GO" id="GO:0005886">
    <property type="term" value="C:plasma membrane"/>
    <property type="evidence" value="ECO:0007669"/>
    <property type="project" value="TreeGrafter"/>
</dbReference>
<feature type="chain" id="PRO_5018317154" evidence="5">
    <location>
        <begin position="24"/>
        <end position="1479"/>
    </location>
</feature>
<dbReference type="InterPro" id="IPR024982">
    <property type="entry name" value="Rax2-like_C"/>
</dbReference>
<evidence type="ECO:0000256" key="3">
    <source>
        <dbReference type="ARBA" id="ARBA00023180"/>
    </source>
</evidence>
<dbReference type="SUPFAM" id="SSF63825">
    <property type="entry name" value="YWTD domain"/>
    <property type="match status" value="1"/>
</dbReference>
<dbReference type="PANTHER" id="PTHR11861">
    <property type="entry name" value="MELANOCYTE PROTEIN PMEL 17-RELATED"/>
    <property type="match status" value="1"/>
</dbReference>
<keyword evidence="1 5" id="KW-0732">Signal</keyword>
<evidence type="ECO:0000256" key="4">
    <source>
        <dbReference type="SAM" id="MobiDB-lite"/>
    </source>
</evidence>
<proteinExistence type="predicted"/>
<dbReference type="Gene3D" id="2.60.40.10">
    <property type="entry name" value="Immunoglobulins"/>
    <property type="match status" value="3"/>
</dbReference>
<dbReference type="GO" id="GO:0005975">
    <property type="term" value="P:carbohydrate metabolic process"/>
    <property type="evidence" value="ECO:0007669"/>
    <property type="project" value="UniProtKB-ARBA"/>
</dbReference>
<dbReference type="Pfam" id="PF18911">
    <property type="entry name" value="PKD_4"/>
    <property type="match status" value="3"/>
</dbReference>
<keyword evidence="3" id="KW-0325">Glycoprotein</keyword>
<reference evidence="7 8" key="1">
    <citation type="submission" date="2018-10" db="EMBL/GenBank/DDBJ databases">
        <title>Tessaracoccus antarcticuss sp. nov., isolated from sediment.</title>
        <authorList>
            <person name="Zhou L.Y."/>
            <person name="Du Z.J."/>
        </authorList>
    </citation>
    <scope>NUCLEOTIDE SEQUENCE [LARGE SCALE GENOMIC DNA]</scope>
    <source>
        <strain evidence="7 8">JDX10</strain>
    </source>
</reference>
<comment type="caution">
    <text evidence="7">The sequence shown here is derived from an EMBL/GenBank/DDBJ whole genome shotgun (WGS) entry which is preliminary data.</text>
</comment>
<dbReference type="Pfam" id="PF12768">
    <property type="entry name" value="Rax2"/>
    <property type="match status" value="1"/>
</dbReference>
<dbReference type="InterPro" id="IPR022409">
    <property type="entry name" value="PKD/Chitinase_dom"/>
</dbReference>
<feature type="domain" description="PKD" evidence="6">
    <location>
        <begin position="1103"/>
        <end position="1182"/>
    </location>
</feature>
<dbReference type="PROSITE" id="PS50093">
    <property type="entry name" value="PKD"/>
    <property type="match status" value="3"/>
</dbReference>
<evidence type="ECO:0000256" key="2">
    <source>
        <dbReference type="ARBA" id="ARBA00023157"/>
    </source>
</evidence>
<dbReference type="SMART" id="SM00089">
    <property type="entry name" value="PKD"/>
    <property type="match status" value="3"/>
</dbReference>
<evidence type="ECO:0000256" key="5">
    <source>
        <dbReference type="SAM" id="SignalP"/>
    </source>
</evidence>
<dbReference type="InterPro" id="IPR006558">
    <property type="entry name" value="LamG-like"/>
</dbReference>
<dbReference type="CDD" id="cd00146">
    <property type="entry name" value="PKD"/>
    <property type="match status" value="3"/>
</dbReference>
<dbReference type="EMBL" id="REFW01000004">
    <property type="protein sequence ID" value="RMB58146.1"/>
    <property type="molecule type" value="Genomic_DNA"/>
</dbReference>
<evidence type="ECO:0000313" key="8">
    <source>
        <dbReference type="Proteomes" id="UP000275256"/>
    </source>
</evidence>
<dbReference type="PANTHER" id="PTHR11861:SF8">
    <property type="entry name" value="PKD DOMAIN-CONTAINING PROTEIN"/>
    <property type="match status" value="1"/>
</dbReference>
<protein>
    <submittedName>
        <fullName evidence="7">PKD domain-containing protein</fullName>
    </submittedName>
</protein>
<dbReference type="SMART" id="SM00560">
    <property type="entry name" value="LamGL"/>
    <property type="match status" value="2"/>
</dbReference>
<dbReference type="InterPro" id="IPR013783">
    <property type="entry name" value="Ig-like_fold"/>
</dbReference>
<sequence>MCAIITTTALVAGFAASMEKAAAAEPIPLPATVSADGLPTVQIDKGVIWASEIVGDIAYVGGEFTNARPAGAAVGTNLIPRSNFLAFSISTGVLVSSMAPSFNGRINDITASPDKTKLYVVGNFTTVNGLTRNRIAVFDLPSGNLNSTVVPNINGTTQSVAATNDTIYVGGYFSAVNNSARARIAAVRASNGSLLPFKPIVDNGMVQALAASPDGSSLVLAGSFTSVAGGSTNPGYGLSRVDGVTGNQLPLPVNSEVRNAGQNSGITRLKSDGTNFYGVGWHFGSGGNSEGAFSANWSDGTLKWLEDCHGDSYDIAPTKDVVYLASHKHYCGNSGGFPQTEPWSFYHSTAVTKTVEGVNTSDIYGYPDHPGTPRPDILNWFPQTDVGTYTGKSQAVWTVDGTDDYVIYGGEFPRVNGKTQQGLVRYAVRDKAPNLQGPRFLRNQTSWAPSVTSASSGSVRIGYSTVWDRDDLNLTYRVYRDSENPAGLVDERLKSNVFWKPESVRLMDGNLTPASTHRYRVTATDPWNNVLRSDWVNVTVSSTALSPYALAVYNDEAQSYWRLGEASGDTAVDWVGSTDLTIQGGASRGTAGAVAADSDKATTFAGGYASTGVTTDGPSSFAVEAWIQTTTTSGGKIIGFGGAATGDSGSYDRHVYMDNAGRILFGVYPGAVKTVSSTASFNDGQWHHVVASLGSEGMRLYVDGKRVGQDVTVTSAQSYSGNWRIGGDNLNGWTNQPTSNYFSGSIDDVAVYAAPLTVSDIRAHYVASGRTVDVPPAPVDAYGALVHEADPELYWRYDESSGPALSDAGEQGVPGQLAGDFQRNEPGALVGGTGKAITFKQTSCNWWQMGCTPTNGGNAFSTINFVGPNAYSLETWFRTTTTSGGKLIGLGDAQTGGSSNYDRHVYMQNDGKLVFGTWSGQTNTIFTASPLNDGLWHHVVATQDASGMNLYVDGISQGTNPATAAQNFIGYWRVGGDSTWGSSSPNLIGSFDETAVYGRALTATEAATHFAVGSGAAAPNQPPTASFIATATDLKVDVDASASTDSDGSVNIYGWDFGDGTTGTGITTTHTYSTAGAHTITLTVTDDKSATATTTREITATAPNVAPTASFTVATNGLSVSVDGNGSTDPDGSIASWAWDFGDGTTAATATATHTYAAAGSHTITLIVKDDKGLSGSTTKDVVAVGPNQAPIASFTSAVNGLSVSLNAAASNDPDGTITTYQWDLGDGSSAAGVTTTHTYTSPGSYSVILTVTDNANATATRTNSVTVVNPVSGILAQDKFERTSATGWGTANIGGPWTLRGTASRFNVANGAGNISVPSASTLYADLNQISSTSTRVEAVFSVDKLVEAQYVAVVGRRIGPNSYIARLRLQSDGGAKLYLLDNSTSLAPFLTIPAGTITPGQKYTIVLETIGTAPTALKAKFYPFGGTEPTWQVQSSNVDPALQAAGAVSVFSYLPNTTQAPSTVSFDTITVTDPAIG</sequence>
<dbReference type="SUPFAM" id="SSF49299">
    <property type="entry name" value="PKD domain"/>
    <property type="match status" value="3"/>
</dbReference>
<gene>
    <name evidence="7" type="ORF">EAX62_13080</name>
</gene>
<evidence type="ECO:0000256" key="1">
    <source>
        <dbReference type="ARBA" id="ARBA00022729"/>
    </source>
</evidence>
<dbReference type="InterPro" id="IPR000601">
    <property type="entry name" value="PKD_dom"/>
</dbReference>
<dbReference type="CDD" id="cd00110">
    <property type="entry name" value="LamG"/>
    <property type="match status" value="2"/>
</dbReference>
<dbReference type="InterPro" id="IPR036116">
    <property type="entry name" value="FN3_sf"/>
</dbReference>
<dbReference type="InterPro" id="IPR035986">
    <property type="entry name" value="PKD_dom_sf"/>
</dbReference>
<keyword evidence="2" id="KW-1015">Disulfide bond</keyword>